<keyword evidence="10 11" id="KW-0472">Membrane</keyword>
<dbReference type="SUPFAM" id="SSF47384">
    <property type="entry name" value="Homodimeric domain of signal transducing histidine kinase"/>
    <property type="match status" value="1"/>
</dbReference>
<evidence type="ECO:0000256" key="5">
    <source>
        <dbReference type="ARBA" id="ARBA00022679"/>
    </source>
</evidence>
<evidence type="ECO:0000256" key="4">
    <source>
        <dbReference type="ARBA" id="ARBA00022553"/>
    </source>
</evidence>
<proteinExistence type="predicted"/>
<evidence type="ECO:0000259" key="12">
    <source>
        <dbReference type="PROSITE" id="PS50109"/>
    </source>
</evidence>
<evidence type="ECO:0000313" key="14">
    <source>
        <dbReference type="EMBL" id="TBN43673.1"/>
    </source>
</evidence>
<feature type="transmembrane region" description="Helical" evidence="11">
    <location>
        <begin position="20"/>
        <end position="42"/>
    </location>
</feature>
<evidence type="ECO:0000256" key="10">
    <source>
        <dbReference type="ARBA" id="ARBA00023136"/>
    </source>
</evidence>
<dbReference type="InterPro" id="IPR003660">
    <property type="entry name" value="HAMP_dom"/>
</dbReference>
<feature type="domain" description="HAMP" evidence="13">
    <location>
        <begin position="180"/>
        <end position="233"/>
    </location>
</feature>
<feature type="domain" description="Histidine kinase" evidence="12">
    <location>
        <begin position="241"/>
        <end position="456"/>
    </location>
</feature>
<dbReference type="PROSITE" id="PS50109">
    <property type="entry name" value="HIS_KIN"/>
    <property type="match status" value="1"/>
</dbReference>
<keyword evidence="9" id="KW-0902">Two-component regulatory system</keyword>
<evidence type="ECO:0000256" key="6">
    <source>
        <dbReference type="ARBA" id="ARBA00022692"/>
    </source>
</evidence>
<keyword evidence="4" id="KW-0597">Phosphoprotein</keyword>
<dbReference type="InterPro" id="IPR050428">
    <property type="entry name" value="TCS_sensor_his_kinase"/>
</dbReference>
<evidence type="ECO:0000256" key="11">
    <source>
        <dbReference type="SAM" id="Phobius"/>
    </source>
</evidence>
<evidence type="ECO:0000256" key="9">
    <source>
        <dbReference type="ARBA" id="ARBA00023012"/>
    </source>
</evidence>
<reference evidence="14 15" key="1">
    <citation type="submission" date="2019-02" db="EMBL/GenBank/DDBJ databases">
        <title>Paracoccus subflavus sp. nov., isolated from marine sediment of the Pacific Ocean.</title>
        <authorList>
            <person name="Zhang G."/>
        </authorList>
    </citation>
    <scope>NUCLEOTIDE SEQUENCE [LARGE SCALE GENOMIC DNA]</scope>
    <source>
        <strain evidence="14 15">GY0581</strain>
    </source>
</reference>
<dbReference type="AlphaFoldDB" id="A0A4Q9G504"/>
<dbReference type="InterPro" id="IPR003661">
    <property type="entry name" value="HisK_dim/P_dom"/>
</dbReference>
<dbReference type="InterPro" id="IPR005467">
    <property type="entry name" value="His_kinase_dom"/>
</dbReference>
<dbReference type="PROSITE" id="PS50885">
    <property type="entry name" value="HAMP"/>
    <property type="match status" value="1"/>
</dbReference>
<gene>
    <name evidence="14" type="ORF">EYE42_00585</name>
</gene>
<accession>A0A4Q9G504</accession>
<dbReference type="EMBL" id="SISK01000001">
    <property type="protein sequence ID" value="TBN43673.1"/>
    <property type="molecule type" value="Genomic_DNA"/>
</dbReference>
<keyword evidence="5" id="KW-0808">Transferase</keyword>
<dbReference type="RefSeq" id="WP_130989374.1">
    <property type="nucleotide sequence ID" value="NZ_SISK01000001.1"/>
</dbReference>
<dbReference type="InterPro" id="IPR004358">
    <property type="entry name" value="Sig_transdc_His_kin-like_C"/>
</dbReference>
<comment type="caution">
    <text evidence="14">The sequence shown here is derived from an EMBL/GenBank/DDBJ whole genome shotgun (WGS) entry which is preliminary data.</text>
</comment>
<keyword evidence="8 11" id="KW-1133">Transmembrane helix</keyword>
<evidence type="ECO:0000313" key="15">
    <source>
        <dbReference type="Proteomes" id="UP000293520"/>
    </source>
</evidence>
<dbReference type="SMART" id="SM00388">
    <property type="entry name" value="HisKA"/>
    <property type="match status" value="1"/>
</dbReference>
<dbReference type="OrthoDB" id="9815202at2"/>
<name>A0A4Q9G504_9RHOB</name>
<evidence type="ECO:0000256" key="1">
    <source>
        <dbReference type="ARBA" id="ARBA00000085"/>
    </source>
</evidence>
<evidence type="ECO:0000256" key="2">
    <source>
        <dbReference type="ARBA" id="ARBA00004370"/>
    </source>
</evidence>
<dbReference type="PANTHER" id="PTHR45436">
    <property type="entry name" value="SENSOR HISTIDINE KINASE YKOH"/>
    <property type="match status" value="1"/>
</dbReference>
<dbReference type="CDD" id="cd00082">
    <property type="entry name" value="HisKA"/>
    <property type="match status" value="1"/>
</dbReference>
<dbReference type="SMART" id="SM00387">
    <property type="entry name" value="HATPase_c"/>
    <property type="match status" value="1"/>
</dbReference>
<dbReference type="GO" id="GO:0005886">
    <property type="term" value="C:plasma membrane"/>
    <property type="evidence" value="ECO:0007669"/>
    <property type="project" value="TreeGrafter"/>
</dbReference>
<dbReference type="Gene3D" id="1.10.287.130">
    <property type="match status" value="1"/>
</dbReference>
<dbReference type="Proteomes" id="UP000293520">
    <property type="component" value="Unassembled WGS sequence"/>
</dbReference>
<dbReference type="EC" id="2.7.13.3" evidence="3"/>
<dbReference type="Gene3D" id="3.30.565.10">
    <property type="entry name" value="Histidine kinase-like ATPase, C-terminal domain"/>
    <property type="match status" value="1"/>
</dbReference>
<organism evidence="14 15">
    <name type="scientific">Paracoccus subflavus</name>
    <dbReference type="NCBI Taxonomy" id="2528244"/>
    <lineage>
        <taxon>Bacteria</taxon>
        <taxon>Pseudomonadati</taxon>
        <taxon>Pseudomonadota</taxon>
        <taxon>Alphaproteobacteria</taxon>
        <taxon>Rhodobacterales</taxon>
        <taxon>Paracoccaceae</taxon>
        <taxon>Paracoccus</taxon>
    </lineage>
</organism>
<sequence>MGKPGRLTPLSRLLGSTPIRLAVGLIAVFATVNILSLGFAWLQLRSNVEKQIATNLDQQIAGFRMADDPGTLAARVDTEAMAVDPETRILVFVAPGGESFGNARVQMRGREIDLEEREGGRDLGDDGYRLRSVAMAQGLLVVGESLAPIRDMEETFLGLLVLSIIPTLLISLGAGVWMALASARRVGHVEATLEQLARGNLFARVADDGRDDDLSRIGAGIDRMAEAQGAAMSALRQVSTDIAHDLKTPIQRMSVLLSDLRARLAEGSAEAGIADQAVAEADHAASVFQSLLMIAQIEGGSAKSRFVCVDLAQVAATFAEIYTPAAEDSGYHLTLEPLPGGPVPVRGDKVLLGQLIANLIENALRHTPTGSRIVLGIARDSQDVVLTVSDDGPGIPAPERANVLRRLYRLEHSRTTPGNGLGLSLVQAVADLHDARLILRDNHPGLRVEVRFPVPGAKGVGIAGSFQKDDPPPTDRRQ</sequence>
<dbReference type="PANTHER" id="PTHR45436:SF8">
    <property type="entry name" value="HISTIDINE KINASE"/>
    <property type="match status" value="1"/>
</dbReference>
<comment type="catalytic activity">
    <reaction evidence="1">
        <text>ATP + protein L-histidine = ADP + protein N-phospho-L-histidine.</text>
        <dbReference type="EC" id="2.7.13.3"/>
    </reaction>
</comment>
<evidence type="ECO:0000256" key="8">
    <source>
        <dbReference type="ARBA" id="ARBA00022989"/>
    </source>
</evidence>
<keyword evidence="7 14" id="KW-0418">Kinase</keyword>
<dbReference type="PRINTS" id="PR00344">
    <property type="entry name" value="BCTRLSENSOR"/>
</dbReference>
<dbReference type="InterPro" id="IPR036097">
    <property type="entry name" value="HisK_dim/P_sf"/>
</dbReference>
<evidence type="ECO:0000256" key="3">
    <source>
        <dbReference type="ARBA" id="ARBA00012438"/>
    </source>
</evidence>
<dbReference type="Pfam" id="PF02518">
    <property type="entry name" value="HATPase_c"/>
    <property type="match status" value="1"/>
</dbReference>
<evidence type="ECO:0000256" key="7">
    <source>
        <dbReference type="ARBA" id="ARBA00022777"/>
    </source>
</evidence>
<protein>
    <recommendedName>
        <fullName evidence="3">histidine kinase</fullName>
        <ecNumber evidence="3">2.7.13.3</ecNumber>
    </recommendedName>
</protein>
<evidence type="ECO:0000259" key="13">
    <source>
        <dbReference type="PROSITE" id="PS50885"/>
    </source>
</evidence>
<keyword evidence="15" id="KW-1185">Reference proteome</keyword>
<comment type="subcellular location">
    <subcellularLocation>
        <location evidence="2">Membrane</location>
    </subcellularLocation>
</comment>
<dbReference type="GO" id="GO:0000155">
    <property type="term" value="F:phosphorelay sensor kinase activity"/>
    <property type="evidence" value="ECO:0007669"/>
    <property type="project" value="InterPro"/>
</dbReference>
<dbReference type="InterPro" id="IPR003594">
    <property type="entry name" value="HATPase_dom"/>
</dbReference>
<keyword evidence="6 11" id="KW-0812">Transmembrane</keyword>
<dbReference type="InterPro" id="IPR036890">
    <property type="entry name" value="HATPase_C_sf"/>
</dbReference>
<dbReference type="SUPFAM" id="SSF55874">
    <property type="entry name" value="ATPase domain of HSP90 chaperone/DNA topoisomerase II/histidine kinase"/>
    <property type="match status" value="1"/>
</dbReference>
<dbReference type="CDD" id="cd00075">
    <property type="entry name" value="HATPase"/>
    <property type="match status" value="1"/>
</dbReference>
<feature type="transmembrane region" description="Helical" evidence="11">
    <location>
        <begin position="156"/>
        <end position="180"/>
    </location>
</feature>